<organism evidence="3 4">
    <name type="scientific">Neptuniibacter caesariensis</name>
    <dbReference type="NCBI Taxonomy" id="207954"/>
    <lineage>
        <taxon>Bacteria</taxon>
        <taxon>Pseudomonadati</taxon>
        <taxon>Pseudomonadota</taxon>
        <taxon>Gammaproteobacteria</taxon>
        <taxon>Oceanospirillales</taxon>
        <taxon>Oceanospirillaceae</taxon>
        <taxon>Neptuniibacter</taxon>
    </lineage>
</organism>
<dbReference type="PANTHER" id="PTHR46229">
    <property type="entry name" value="BOLA TRANSCRIPTION REGULATOR"/>
    <property type="match status" value="1"/>
</dbReference>
<protein>
    <submittedName>
        <fullName evidence="3">Transcriptional regulator</fullName>
    </submittedName>
</protein>
<dbReference type="PANTHER" id="PTHR46229:SF2">
    <property type="entry name" value="BOLA-LIKE PROTEIN 1"/>
    <property type="match status" value="1"/>
</dbReference>
<dbReference type="InterPro" id="IPR002634">
    <property type="entry name" value="BolA"/>
</dbReference>
<dbReference type="GO" id="GO:0005829">
    <property type="term" value="C:cytosol"/>
    <property type="evidence" value="ECO:0007669"/>
    <property type="project" value="TreeGrafter"/>
</dbReference>
<proteinExistence type="inferred from homology"/>
<dbReference type="Gene3D" id="3.10.20.90">
    <property type="entry name" value="Phosphatidylinositol 3-kinase Catalytic Subunit, Chain A, domain 1"/>
    <property type="match status" value="1"/>
</dbReference>
<dbReference type="AlphaFoldDB" id="A0A2G6JPE9"/>
<comment type="caution">
    <text evidence="3">The sequence shown here is derived from an EMBL/GenBank/DDBJ whole genome shotgun (WGS) entry which is preliminary data.</text>
</comment>
<evidence type="ECO:0000313" key="3">
    <source>
        <dbReference type="EMBL" id="PIE25301.1"/>
    </source>
</evidence>
<comment type="similarity">
    <text evidence="1 2">Belongs to the BolA/IbaG family.</text>
</comment>
<accession>A0A2G6JPE9</accession>
<dbReference type="PIRSF" id="PIRSF003113">
    <property type="entry name" value="BolA"/>
    <property type="match status" value="1"/>
</dbReference>
<dbReference type="EMBL" id="PDSH01000008">
    <property type="protein sequence ID" value="PIE25301.1"/>
    <property type="molecule type" value="Genomic_DNA"/>
</dbReference>
<dbReference type="SUPFAM" id="SSF82657">
    <property type="entry name" value="BolA-like"/>
    <property type="match status" value="1"/>
</dbReference>
<dbReference type="InterPro" id="IPR036065">
    <property type="entry name" value="BolA-like_sf"/>
</dbReference>
<dbReference type="InterPro" id="IPR050961">
    <property type="entry name" value="BolA/IbaG_stress_morph_reg"/>
</dbReference>
<name>A0A2G6JPE9_NEPCE</name>
<dbReference type="Pfam" id="PF01722">
    <property type="entry name" value="BolA"/>
    <property type="match status" value="1"/>
</dbReference>
<evidence type="ECO:0000313" key="4">
    <source>
        <dbReference type="Proteomes" id="UP000243469"/>
    </source>
</evidence>
<reference evidence="3 4" key="1">
    <citation type="submission" date="2017-10" db="EMBL/GenBank/DDBJ databases">
        <title>Novel microbial diversity and functional potential in the marine mammal oral microbiome.</title>
        <authorList>
            <person name="Dudek N.K."/>
            <person name="Sun C.L."/>
            <person name="Burstein D."/>
            <person name="Kantor R.S."/>
            <person name="Aliaga Goltsman D.S."/>
            <person name="Bik E.M."/>
            <person name="Thomas B.C."/>
            <person name="Banfield J.F."/>
            <person name="Relman D.A."/>
        </authorList>
    </citation>
    <scope>NUCLEOTIDE SEQUENCE [LARGE SCALE GENOMIC DNA]</scope>
    <source>
        <strain evidence="3">DOLJORAL78_47_21</strain>
    </source>
</reference>
<dbReference type="Proteomes" id="UP000243469">
    <property type="component" value="Unassembled WGS sequence"/>
</dbReference>
<sequence length="105" mass="11870">MTIENLIRERLQEGLTIEDLVIENESHMHSGPANDSHFKLTVVTNDFAGKRLIQRHQMIYGLLSDQMNNPIHALSMHLFTPDEWNEKGQTVMPSPTCLGGSKADK</sequence>
<evidence type="ECO:0000256" key="1">
    <source>
        <dbReference type="ARBA" id="ARBA00005578"/>
    </source>
</evidence>
<evidence type="ECO:0000256" key="2">
    <source>
        <dbReference type="RuleBase" id="RU003860"/>
    </source>
</evidence>
<gene>
    <name evidence="3" type="ORF">CSA60_00885</name>
</gene>
<dbReference type="GO" id="GO:0006351">
    <property type="term" value="P:DNA-templated transcription"/>
    <property type="evidence" value="ECO:0007669"/>
    <property type="project" value="TreeGrafter"/>
</dbReference>
<dbReference type="STRING" id="207954.MED92_01976"/>